<protein>
    <submittedName>
        <fullName evidence="3">Pimeloyl-ACP methyl ester carboxylesterase</fullName>
    </submittedName>
</protein>
<dbReference type="SUPFAM" id="SSF53474">
    <property type="entry name" value="alpha/beta-Hydrolases"/>
    <property type="match status" value="1"/>
</dbReference>
<dbReference type="Proteomes" id="UP000185839">
    <property type="component" value="Unassembled WGS sequence"/>
</dbReference>
<keyword evidence="4" id="KW-1185">Reference proteome</keyword>
<organism evidence="3 4">
    <name type="scientific">Kaistella chaponensis</name>
    <dbReference type="NCBI Taxonomy" id="713588"/>
    <lineage>
        <taxon>Bacteria</taxon>
        <taxon>Pseudomonadati</taxon>
        <taxon>Bacteroidota</taxon>
        <taxon>Flavobacteriia</taxon>
        <taxon>Flavobacteriales</taxon>
        <taxon>Weeksellaceae</taxon>
        <taxon>Chryseobacterium group</taxon>
        <taxon>Kaistella</taxon>
    </lineage>
</organism>
<dbReference type="InterPro" id="IPR050266">
    <property type="entry name" value="AB_hydrolase_sf"/>
</dbReference>
<dbReference type="STRING" id="713588.SAMN05421789_104244"/>
<evidence type="ECO:0000313" key="4">
    <source>
        <dbReference type="Proteomes" id="UP000185839"/>
    </source>
</evidence>
<evidence type="ECO:0000313" key="3">
    <source>
        <dbReference type="EMBL" id="SIS69226.1"/>
    </source>
</evidence>
<proteinExistence type="predicted"/>
<name>A0A1N7L626_9FLAO</name>
<dbReference type="Gene3D" id="3.40.50.1820">
    <property type="entry name" value="alpha/beta hydrolase"/>
    <property type="match status" value="1"/>
</dbReference>
<sequence>MRTFVKWLKRIGSAIIAVVAISLSIGFVFEWKSRNEAEKIKATGSFVKVANHRLHYYKTGSGGPTVVFETAFDPAGHLQWYNVQKELPTTFTSISYDRAGILWSERGDKPKSGEEIAADLHHVLEKANAPKPYIIVGHSFGGTLTRFFIDKYPKDVAGVIFVDSQCPDDKKYLSPELFKMTNQGLPSGLLKFANTFGIARLMFKNMFANEKQYEYQNSIMPALLYKSANAVLEEQDQMSSIKKQASKIKSFGSIPLYILTAADKKRYDSFIKDEKLKEEMLTSWNKMQNDFLLLSSDSKQILVPNSGHYINQEQPKVIRDAINHMVNKIASSK</sequence>
<dbReference type="AlphaFoldDB" id="A0A1N7L626"/>
<keyword evidence="1" id="KW-1133">Transmembrane helix</keyword>
<dbReference type="InterPro" id="IPR029058">
    <property type="entry name" value="AB_hydrolase_fold"/>
</dbReference>
<dbReference type="OrthoDB" id="59888at2"/>
<dbReference type="InterPro" id="IPR000073">
    <property type="entry name" value="AB_hydrolase_1"/>
</dbReference>
<dbReference type="Pfam" id="PF00561">
    <property type="entry name" value="Abhydrolase_1"/>
    <property type="match status" value="1"/>
</dbReference>
<keyword evidence="1" id="KW-0472">Membrane</keyword>
<gene>
    <name evidence="3" type="ORF">SAMN05421789_104244</name>
</gene>
<keyword evidence="1" id="KW-0812">Transmembrane</keyword>
<reference evidence="4" key="1">
    <citation type="submission" date="2017-01" db="EMBL/GenBank/DDBJ databases">
        <authorList>
            <person name="Varghese N."/>
            <person name="Submissions S."/>
        </authorList>
    </citation>
    <scope>NUCLEOTIDE SEQUENCE [LARGE SCALE GENOMIC DNA]</scope>
    <source>
        <strain evidence="4">DSM 23145</strain>
    </source>
</reference>
<evidence type="ECO:0000256" key="1">
    <source>
        <dbReference type="SAM" id="Phobius"/>
    </source>
</evidence>
<feature type="transmembrane region" description="Helical" evidence="1">
    <location>
        <begin position="12"/>
        <end position="31"/>
    </location>
</feature>
<dbReference type="GO" id="GO:0016020">
    <property type="term" value="C:membrane"/>
    <property type="evidence" value="ECO:0007669"/>
    <property type="project" value="TreeGrafter"/>
</dbReference>
<accession>A0A1N7L626</accession>
<dbReference type="PANTHER" id="PTHR43798">
    <property type="entry name" value="MONOACYLGLYCEROL LIPASE"/>
    <property type="match status" value="1"/>
</dbReference>
<evidence type="ECO:0000259" key="2">
    <source>
        <dbReference type="Pfam" id="PF00561"/>
    </source>
</evidence>
<dbReference type="EMBL" id="FTOI01000004">
    <property type="protein sequence ID" value="SIS69226.1"/>
    <property type="molecule type" value="Genomic_DNA"/>
</dbReference>
<dbReference type="RefSeq" id="WP_076386473.1">
    <property type="nucleotide sequence ID" value="NZ_FTOI01000004.1"/>
</dbReference>
<dbReference type="PANTHER" id="PTHR43798:SF28">
    <property type="entry name" value="AB HYDROLASE-1 DOMAIN-CONTAINING PROTEIN"/>
    <property type="match status" value="1"/>
</dbReference>
<feature type="domain" description="AB hydrolase-1" evidence="2">
    <location>
        <begin position="74"/>
        <end position="200"/>
    </location>
</feature>